<name>A0A1C7NEU8_9FUNG</name>
<reference evidence="4 5" key="1">
    <citation type="submission" date="2016-03" db="EMBL/GenBank/DDBJ databases">
        <title>Choanephora cucurbitarum.</title>
        <authorList>
            <person name="Min B."/>
            <person name="Park H."/>
            <person name="Park J.-H."/>
            <person name="Shin H.-D."/>
            <person name="Choi I.-G."/>
        </authorList>
    </citation>
    <scope>NUCLEOTIDE SEQUENCE [LARGE SCALE GENOMIC DNA]</scope>
    <source>
        <strain evidence="4 5">KUS-F28377</strain>
    </source>
</reference>
<evidence type="ECO:0000256" key="2">
    <source>
        <dbReference type="SAM" id="SignalP"/>
    </source>
</evidence>
<dbReference type="Proteomes" id="UP000093000">
    <property type="component" value="Unassembled WGS sequence"/>
</dbReference>
<evidence type="ECO:0000313" key="4">
    <source>
        <dbReference type="EMBL" id="OBZ87607.1"/>
    </source>
</evidence>
<comment type="caution">
    <text evidence="4">The sequence shown here is derived from an EMBL/GenBank/DDBJ whole genome shotgun (WGS) entry which is preliminary data.</text>
</comment>
<proteinExistence type="predicted"/>
<evidence type="ECO:0000256" key="1">
    <source>
        <dbReference type="ARBA" id="ARBA00022729"/>
    </source>
</evidence>
<accession>A0A1C7NEU8</accession>
<evidence type="ECO:0000313" key="5">
    <source>
        <dbReference type="Proteomes" id="UP000093000"/>
    </source>
</evidence>
<sequence>MKSIIAAVAALAASVVSAQSITSSQPTLNQVVTAGTTTQIVWAPVAGTISSIDLRKGDAAALILVANVASNVDASKGSYAWNVDASLPAGNDYALSFGQSPNVSYTPFFTIQAASGGAASSSAASSNAASSVASATSAAASGANSATSAAQSAAQSATSAAQSAASSATSAAHSAASSAHSAAHSAASSAASAAVSPNASSAGNKNIAAVGVAAVAGAVVAALI</sequence>
<keyword evidence="5" id="KW-1185">Reference proteome</keyword>
<gene>
    <name evidence="4" type="ORF">A0J61_04343</name>
</gene>
<feature type="signal peptide" evidence="2">
    <location>
        <begin position="1"/>
        <end position="18"/>
    </location>
</feature>
<evidence type="ECO:0000259" key="3">
    <source>
        <dbReference type="Pfam" id="PF10342"/>
    </source>
</evidence>
<dbReference type="AlphaFoldDB" id="A0A1C7NEU8"/>
<dbReference type="PANTHER" id="PTHR40633">
    <property type="entry name" value="MATRIX PROTEIN, PUTATIVE (AFU_ORTHOLOGUE AFUA_8G05410)-RELATED"/>
    <property type="match status" value="1"/>
</dbReference>
<dbReference type="InterPro" id="IPR052982">
    <property type="entry name" value="SRP1/TIP1-like"/>
</dbReference>
<feature type="domain" description="Yeast cell wall synthesis Kre9/Knh1-like N-terminal" evidence="3">
    <location>
        <begin position="25"/>
        <end position="111"/>
    </location>
</feature>
<dbReference type="PANTHER" id="PTHR40633:SF1">
    <property type="entry name" value="GPI ANCHORED SERINE-THREONINE RICH PROTEIN (AFU_ORTHOLOGUE AFUA_1G03630)"/>
    <property type="match status" value="1"/>
</dbReference>
<dbReference type="InterPro" id="IPR018466">
    <property type="entry name" value="Kre9/Knh1-like_N"/>
</dbReference>
<keyword evidence="1 2" id="KW-0732">Signal</keyword>
<dbReference type="Pfam" id="PF10342">
    <property type="entry name" value="Kre9_KNH"/>
    <property type="match status" value="1"/>
</dbReference>
<dbReference type="STRING" id="101091.A0A1C7NEU8"/>
<dbReference type="InParanoid" id="A0A1C7NEU8"/>
<protein>
    <recommendedName>
        <fullName evidence="3">Yeast cell wall synthesis Kre9/Knh1-like N-terminal domain-containing protein</fullName>
    </recommendedName>
</protein>
<feature type="chain" id="PRO_5008889657" description="Yeast cell wall synthesis Kre9/Knh1-like N-terminal domain-containing protein" evidence="2">
    <location>
        <begin position="19"/>
        <end position="224"/>
    </location>
</feature>
<organism evidence="4 5">
    <name type="scientific">Choanephora cucurbitarum</name>
    <dbReference type="NCBI Taxonomy" id="101091"/>
    <lineage>
        <taxon>Eukaryota</taxon>
        <taxon>Fungi</taxon>
        <taxon>Fungi incertae sedis</taxon>
        <taxon>Mucoromycota</taxon>
        <taxon>Mucoromycotina</taxon>
        <taxon>Mucoromycetes</taxon>
        <taxon>Mucorales</taxon>
        <taxon>Mucorineae</taxon>
        <taxon>Choanephoraceae</taxon>
        <taxon>Choanephoroideae</taxon>
        <taxon>Choanephora</taxon>
    </lineage>
</organism>
<dbReference type="EMBL" id="LUGH01000211">
    <property type="protein sequence ID" value="OBZ87607.1"/>
    <property type="molecule type" value="Genomic_DNA"/>
</dbReference>
<dbReference type="OrthoDB" id="2260257at2759"/>